<dbReference type="CDD" id="cd20335">
    <property type="entry name" value="BRcat_RBR"/>
    <property type="match status" value="1"/>
</dbReference>
<dbReference type="InterPro" id="IPR044066">
    <property type="entry name" value="TRIAD_supradom"/>
</dbReference>
<dbReference type="Gene3D" id="3.30.40.10">
    <property type="entry name" value="Zinc/RING finger domain, C3HC4 (zinc finger)"/>
    <property type="match status" value="1"/>
</dbReference>
<proteinExistence type="predicted"/>
<keyword evidence="11" id="KW-1185">Reference proteome</keyword>
<dbReference type="SMART" id="SM00647">
    <property type="entry name" value="IBR"/>
    <property type="match status" value="1"/>
</dbReference>
<evidence type="ECO:0000259" key="9">
    <source>
        <dbReference type="PROSITE" id="PS51873"/>
    </source>
</evidence>
<evidence type="ECO:0000313" key="10">
    <source>
        <dbReference type="EMBL" id="CAG8837656.1"/>
    </source>
</evidence>
<dbReference type="PANTHER" id="PTHR11685">
    <property type="entry name" value="RBR FAMILY RING FINGER AND IBR DOMAIN-CONTAINING"/>
    <property type="match status" value="1"/>
</dbReference>
<keyword evidence="6" id="KW-0863">Zinc-finger</keyword>
<comment type="caution">
    <text evidence="10">The sequence shown here is derived from an EMBL/GenBank/DDBJ whole genome shotgun (WGS) entry which is preliminary data.</text>
</comment>
<dbReference type="InterPro" id="IPR013083">
    <property type="entry name" value="Znf_RING/FYVE/PHD"/>
</dbReference>
<evidence type="ECO:0000256" key="3">
    <source>
        <dbReference type="ARBA" id="ARBA00022679"/>
    </source>
</evidence>
<evidence type="ECO:0000256" key="2">
    <source>
        <dbReference type="ARBA" id="ARBA00012251"/>
    </source>
</evidence>
<keyword evidence="7" id="KW-0833">Ubl conjugation pathway</keyword>
<evidence type="ECO:0000256" key="7">
    <source>
        <dbReference type="ARBA" id="ARBA00022786"/>
    </source>
</evidence>
<evidence type="ECO:0000313" key="11">
    <source>
        <dbReference type="Proteomes" id="UP000789901"/>
    </source>
</evidence>
<evidence type="ECO:0000256" key="6">
    <source>
        <dbReference type="ARBA" id="ARBA00022771"/>
    </source>
</evidence>
<comment type="catalytic activity">
    <reaction evidence="1">
        <text>[E2 ubiquitin-conjugating enzyme]-S-ubiquitinyl-L-cysteine + [acceptor protein]-L-lysine = [E2 ubiquitin-conjugating enzyme]-L-cysteine + [acceptor protein]-N(6)-ubiquitinyl-L-lysine.</text>
        <dbReference type="EC" id="2.3.2.31"/>
    </reaction>
</comment>
<feature type="non-terminal residue" evidence="10">
    <location>
        <position position="1"/>
    </location>
</feature>
<dbReference type="EMBL" id="CAJVQB010056371">
    <property type="protein sequence ID" value="CAG8837656.1"/>
    <property type="molecule type" value="Genomic_DNA"/>
</dbReference>
<organism evidence="10 11">
    <name type="scientific">Gigaspora margarita</name>
    <dbReference type="NCBI Taxonomy" id="4874"/>
    <lineage>
        <taxon>Eukaryota</taxon>
        <taxon>Fungi</taxon>
        <taxon>Fungi incertae sedis</taxon>
        <taxon>Mucoromycota</taxon>
        <taxon>Glomeromycotina</taxon>
        <taxon>Glomeromycetes</taxon>
        <taxon>Diversisporales</taxon>
        <taxon>Gigasporaceae</taxon>
        <taxon>Gigaspora</taxon>
    </lineage>
</organism>
<keyword evidence="8" id="KW-0862">Zinc</keyword>
<evidence type="ECO:0000256" key="4">
    <source>
        <dbReference type="ARBA" id="ARBA00022723"/>
    </source>
</evidence>
<gene>
    <name evidence="10" type="ORF">GMARGA_LOCUS33602</name>
</gene>
<evidence type="ECO:0000256" key="5">
    <source>
        <dbReference type="ARBA" id="ARBA00022737"/>
    </source>
</evidence>
<dbReference type="PROSITE" id="PS51873">
    <property type="entry name" value="TRIAD"/>
    <property type="match status" value="1"/>
</dbReference>
<dbReference type="Pfam" id="PF01485">
    <property type="entry name" value="IBR"/>
    <property type="match status" value="1"/>
</dbReference>
<dbReference type="InterPro" id="IPR031127">
    <property type="entry name" value="E3_UB_ligase_RBR"/>
</dbReference>
<dbReference type="Proteomes" id="UP000789901">
    <property type="component" value="Unassembled WGS sequence"/>
</dbReference>
<feature type="non-terminal residue" evidence="10">
    <location>
        <position position="195"/>
    </location>
</feature>
<reference evidence="10 11" key="1">
    <citation type="submission" date="2021-06" db="EMBL/GenBank/DDBJ databases">
        <authorList>
            <person name="Kallberg Y."/>
            <person name="Tangrot J."/>
            <person name="Rosling A."/>
        </authorList>
    </citation>
    <scope>NUCLEOTIDE SEQUENCE [LARGE SCALE GENOMIC DNA]</scope>
    <source>
        <strain evidence="10 11">120-4 pot B 10/14</strain>
    </source>
</reference>
<dbReference type="InterPro" id="IPR002867">
    <property type="entry name" value="IBR_dom"/>
</dbReference>
<name>A0ABN7WQZ9_GIGMA</name>
<dbReference type="EC" id="2.3.2.31" evidence="2"/>
<sequence>NIKNLSNTEGETIDTVTGYESDIDEDIKGIATNNIFKRNEQKILCTICYDEDSKEFVRITSKCNHKDSVCHRCVNANIEASIQQYNTDIICIASGCDKIMDYQDVKRLTANETFKKYDKICFQCAVKDIPAFRWCEGCSSGQIHSGKDKNPQIICEKCFQISCYTHKIQWHYGQTCEEYDKSLHDIDNLLKKCPK</sequence>
<feature type="domain" description="RING-type" evidence="9">
    <location>
        <begin position="41"/>
        <end position="195"/>
    </location>
</feature>
<evidence type="ECO:0000256" key="1">
    <source>
        <dbReference type="ARBA" id="ARBA00001798"/>
    </source>
</evidence>
<keyword evidence="5" id="KW-0677">Repeat</keyword>
<accession>A0ABN7WQZ9</accession>
<keyword evidence="3" id="KW-0808">Transferase</keyword>
<keyword evidence="4" id="KW-0479">Metal-binding</keyword>
<protein>
    <recommendedName>
        <fullName evidence="2">RBR-type E3 ubiquitin transferase</fullName>
        <ecNumber evidence="2">2.3.2.31</ecNumber>
    </recommendedName>
</protein>
<evidence type="ECO:0000256" key="8">
    <source>
        <dbReference type="ARBA" id="ARBA00022833"/>
    </source>
</evidence>
<dbReference type="SUPFAM" id="SSF57850">
    <property type="entry name" value="RING/U-box"/>
    <property type="match status" value="2"/>
</dbReference>